<evidence type="ECO:0000256" key="8">
    <source>
        <dbReference type="ARBA" id="ARBA00022982"/>
    </source>
</evidence>
<evidence type="ECO:0000313" key="16">
    <source>
        <dbReference type="Proteomes" id="UP000184346"/>
    </source>
</evidence>
<feature type="transmembrane region" description="Helical" evidence="13">
    <location>
        <begin position="115"/>
        <end position="138"/>
    </location>
</feature>
<name>A0A1M4SJG0_9GAMM</name>
<feature type="domain" description="Cytochrome b561 bacterial/Ni-hydrogenase" evidence="14">
    <location>
        <begin position="7"/>
        <end position="192"/>
    </location>
</feature>
<keyword evidence="10" id="KW-0408">Iron</keyword>
<evidence type="ECO:0000256" key="4">
    <source>
        <dbReference type="ARBA" id="ARBA00022475"/>
    </source>
</evidence>
<dbReference type="PANTHER" id="PTHR30485">
    <property type="entry name" value="NI/FE-HYDROGENASE 1 B-TYPE CYTOCHROME SUBUNIT"/>
    <property type="match status" value="1"/>
</dbReference>
<evidence type="ECO:0000256" key="10">
    <source>
        <dbReference type="ARBA" id="ARBA00023004"/>
    </source>
</evidence>
<dbReference type="EMBL" id="FQUJ01000002">
    <property type="protein sequence ID" value="SHE32373.1"/>
    <property type="molecule type" value="Genomic_DNA"/>
</dbReference>
<keyword evidence="3" id="KW-0813">Transport</keyword>
<evidence type="ECO:0000313" key="15">
    <source>
        <dbReference type="EMBL" id="SHE32373.1"/>
    </source>
</evidence>
<feature type="transmembrane region" description="Helical" evidence="13">
    <location>
        <begin position="150"/>
        <end position="174"/>
    </location>
</feature>
<dbReference type="GO" id="GO:0005506">
    <property type="term" value="F:iron ion binding"/>
    <property type="evidence" value="ECO:0007669"/>
    <property type="project" value="InterPro"/>
</dbReference>
<feature type="region of interest" description="Disordered" evidence="12">
    <location>
        <begin position="196"/>
        <end position="229"/>
    </location>
</feature>
<dbReference type="PRINTS" id="PR00161">
    <property type="entry name" value="NIHGNASECYTB"/>
</dbReference>
<keyword evidence="16" id="KW-1185">Reference proteome</keyword>
<gene>
    <name evidence="15" type="ORF">SAMN02745148_00137</name>
</gene>
<evidence type="ECO:0000256" key="7">
    <source>
        <dbReference type="ARBA" id="ARBA00022723"/>
    </source>
</evidence>
<evidence type="ECO:0000256" key="2">
    <source>
        <dbReference type="ARBA" id="ARBA00008622"/>
    </source>
</evidence>
<reference evidence="15 16" key="1">
    <citation type="submission" date="2016-11" db="EMBL/GenBank/DDBJ databases">
        <authorList>
            <person name="Jaros S."/>
            <person name="Januszkiewicz K."/>
            <person name="Wedrychowicz H."/>
        </authorList>
    </citation>
    <scope>NUCLEOTIDE SEQUENCE [LARGE SCALE GENOMIC DNA]</scope>
    <source>
        <strain evidence="15 16">DSM 19980</strain>
    </source>
</reference>
<dbReference type="SUPFAM" id="SSF81342">
    <property type="entry name" value="Transmembrane di-heme cytochromes"/>
    <property type="match status" value="1"/>
</dbReference>
<keyword evidence="5" id="KW-0349">Heme</keyword>
<dbReference type="GO" id="GO:0022904">
    <property type="term" value="P:respiratory electron transport chain"/>
    <property type="evidence" value="ECO:0007669"/>
    <property type="project" value="InterPro"/>
</dbReference>
<keyword evidence="11 13" id="KW-0472">Membrane</keyword>
<proteinExistence type="inferred from homology"/>
<dbReference type="InterPro" id="IPR051542">
    <property type="entry name" value="Hydrogenase_cytochrome"/>
</dbReference>
<dbReference type="PANTHER" id="PTHR30485:SF1">
    <property type="entry name" value="CYTOCHROME YDHU-RELATED"/>
    <property type="match status" value="1"/>
</dbReference>
<accession>A0A1M4SJG0</accession>
<keyword evidence="4" id="KW-1003">Cell membrane</keyword>
<evidence type="ECO:0000259" key="14">
    <source>
        <dbReference type="Pfam" id="PF01292"/>
    </source>
</evidence>
<sequence>MKRVMIYKRFERFWHWSQAALIFFLMFTGFEIHGSYQALGFGTAARLHGLAAYTLIGLWILAIFWHFTTGEWRQYIPTTDKLGAVIHYYLIGTFTGAEHPFRQTTRAKHNPLQRLAYLGFKLVISPLIWISGLLYLFYNQWPAWGLEGLSLGGVALVHTAAAFAMLAFVIGHVYMATMGKTVFSLVKPMITGYEDSREQLPAKDAPDRGTVEAPHQPPSGQGHHPGGSQ</sequence>
<evidence type="ECO:0000256" key="1">
    <source>
        <dbReference type="ARBA" id="ARBA00004651"/>
    </source>
</evidence>
<keyword evidence="8" id="KW-0249">Electron transport</keyword>
<dbReference type="InterPro" id="IPR000516">
    <property type="entry name" value="Ni-dep_Hydgase_cyt-B"/>
</dbReference>
<feature type="transmembrane region" description="Helical" evidence="13">
    <location>
        <begin position="50"/>
        <end position="67"/>
    </location>
</feature>
<dbReference type="Proteomes" id="UP000184346">
    <property type="component" value="Unassembled WGS sequence"/>
</dbReference>
<keyword evidence="7" id="KW-0479">Metal-binding</keyword>
<dbReference type="GO" id="GO:0009055">
    <property type="term" value="F:electron transfer activity"/>
    <property type="evidence" value="ECO:0007669"/>
    <property type="project" value="InterPro"/>
</dbReference>
<dbReference type="InterPro" id="IPR016174">
    <property type="entry name" value="Di-haem_cyt_TM"/>
</dbReference>
<protein>
    <submittedName>
        <fullName evidence="15">Thiosulfate reductase cytochrome b subunit</fullName>
    </submittedName>
</protein>
<dbReference type="Gene3D" id="1.20.950.20">
    <property type="entry name" value="Transmembrane di-heme cytochromes, Chain C"/>
    <property type="match status" value="1"/>
</dbReference>
<organism evidence="15 16">
    <name type="scientific">Modicisalibacter ilicicola DSM 19980</name>
    <dbReference type="NCBI Taxonomy" id="1121942"/>
    <lineage>
        <taxon>Bacteria</taxon>
        <taxon>Pseudomonadati</taxon>
        <taxon>Pseudomonadota</taxon>
        <taxon>Gammaproteobacteria</taxon>
        <taxon>Oceanospirillales</taxon>
        <taxon>Halomonadaceae</taxon>
        <taxon>Modicisalibacter</taxon>
    </lineage>
</organism>
<dbReference type="STRING" id="1121942.SAMN02745148_00137"/>
<dbReference type="GO" id="GO:0005886">
    <property type="term" value="C:plasma membrane"/>
    <property type="evidence" value="ECO:0007669"/>
    <property type="project" value="UniProtKB-SubCell"/>
</dbReference>
<keyword evidence="9 13" id="KW-1133">Transmembrane helix</keyword>
<keyword evidence="6 13" id="KW-0812">Transmembrane</keyword>
<evidence type="ECO:0000256" key="6">
    <source>
        <dbReference type="ARBA" id="ARBA00022692"/>
    </source>
</evidence>
<comment type="similarity">
    <text evidence="2">Belongs to the HupC/HyaC/HydC family.</text>
</comment>
<evidence type="ECO:0000256" key="9">
    <source>
        <dbReference type="ARBA" id="ARBA00022989"/>
    </source>
</evidence>
<evidence type="ECO:0000256" key="5">
    <source>
        <dbReference type="ARBA" id="ARBA00022617"/>
    </source>
</evidence>
<dbReference type="RefSeq" id="WP_084670999.1">
    <property type="nucleotide sequence ID" value="NZ_FQUJ01000002.1"/>
</dbReference>
<evidence type="ECO:0000256" key="3">
    <source>
        <dbReference type="ARBA" id="ARBA00022448"/>
    </source>
</evidence>
<evidence type="ECO:0000256" key="13">
    <source>
        <dbReference type="SAM" id="Phobius"/>
    </source>
</evidence>
<dbReference type="InterPro" id="IPR011577">
    <property type="entry name" value="Cyt_b561_bac/Ni-Hgenase"/>
</dbReference>
<evidence type="ECO:0000256" key="11">
    <source>
        <dbReference type="ARBA" id="ARBA00023136"/>
    </source>
</evidence>
<feature type="compositionally biased region" description="Basic and acidic residues" evidence="12">
    <location>
        <begin position="196"/>
        <end position="210"/>
    </location>
</feature>
<dbReference type="Pfam" id="PF01292">
    <property type="entry name" value="Ni_hydr_CYTB"/>
    <property type="match status" value="1"/>
</dbReference>
<dbReference type="OrthoDB" id="1117555at2"/>
<dbReference type="AlphaFoldDB" id="A0A1M4SJG0"/>
<comment type="subcellular location">
    <subcellularLocation>
        <location evidence="1">Cell membrane</location>
        <topology evidence="1">Multi-pass membrane protein</topology>
    </subcellularLocation>
</comment>
<evidence type="ECO:0000256" key="12">
    <source>
        <dbReference type="SAM" id="MobiDB-lite"/>
    </source>
</evidence>
<dbReference type="GO" id="GO:0020037">
    <property type="term" value="F:heme binding"/>
    <property type="evidence" value="ECO:0007669"/>
    <property type="project" value="TreeGrafter"/>
</dbReference>